<dbReference type="EMBL" id="MTYJ01000490">
    <property type="protein sequence ID" value="OWA54950.1"/>
    <property type="molecule type" value="Genomic_DNA"/>
</dbReference>
<protein>
    <submittedName>
        <fullName evidence="1">Uncharacterized protein</fullName>
    </submittedName>
</protein>
<dbReference type="Proteomes" id="UP000192578">
    <property type="component" value="Unassembled WGS sequence"/>
</dbReference>
<proteinExistence type="predicted"/>
<name>A0A9X6RPI0_HYPEX</name>
<dbReference type="AlphaFoldDB" id="A0A9X6RPI0"/>
<reference evidence="2" key="1">
    <citation type="submission" date="2017-01" db="EMBL/GenBank/DDBJ databases">
        <title>Comparative genomics of anhydrobiosis in the tardigrade Hypsibius dujardini.</title>
        <authorList>
            <person name="Yoshida Y."/>
            <person name="Koutsovoulos G."/>
            <person name="Laetsch D."/>
            <person name="Stevens L."/>
            <person name="Kumar S."/>
            <person name="Horikawa D."/>
            <person name="Ishino K."/>
            <person name="Komine S."/>
            <person name="Tomita M."/>
            <person name="Blaxter M."/>
            <person name="Arakawa K."/>
        </authorList>
    </citation>
    <scope>NUCLEOTIDE SEQUENCE [LARGE SCALE GENOMIC DNA]</scope>
    <source>
        <strain evidence="2">Z151</strain>
    </source>
</reference>
<organism evidence="1 2">
    <name type="scientific">Hypsibius exemplaris</name>
    <name type="common">Freshwater tardigrade</name>
    <dbReference type="NCBI Taxonomy" id="2072580"/>
    <lineage>
        <taxon>Eukaryota</taxon>
        <taxon>Metazoa</taxon>
        <taxon>Ecdysozoa</taxon>
        <taxon>Tardigrada</taxon>
        <taxon>Eutardigrada</taxon>
        <taxon>Parachela</taxon>
        <taxon>Hypsibioidea</taxon>
        <taxon>Hypsibiidae</taxon>
        <taxon>Hypsibius</taxon>
    </lineage>
</organism>
<evidence type="ECO:0000313" key="2">
    <source>
        <dbReference type="Proteomes" id="UP000192578"/>
    </source>
</evidence>
<keyword evidence="2" id="KW-1185">Reference proteome</keyword>
<gene>
    <name evidence="1" type="ORF">BV898_19337</name>
</gene>
<accession>A0A9X6RPI0</accession>
<sequence>MYHVGKPVKYVRRLKQPCKKEEDFWQRRQCKRRATFSQALSREVEDDWDCHENVNEATIDEPVEILNTVARRTNVLFYICWGFSSQMTKAPEDWKSASVLGLTEQWRSDELEEVLESFCSLAFRVW</sequence>
<comment type="caution">
    <text evidence="1">The sequence shown here is derived from an EMBL/GenBank/DDBJ whole genome shotgun (WGS) entry which is preliminary data.</text>
</comment>
<evidence type="ECO:0000313" key="1">
    <source>
        <dbReference type="EMBL" id="OWA54950.1"/>
    </source>
</evidence>